<dbReference type="Proteomes" id="UP001500218">
    <property type="component" value="Unassembled WGS sequence"/>
</dbReference>
<comment type="caution">
    <text evidence="2">The sequence shown here is derived from an EMBL/GenBank/DDBJ whole genome shotgun (WGS) entry which is preliminary data.</text>
</comment>
<accession>A0ABN2LDS8</accession>
<proteinExistence type="predicted"/>
<keyword evidence="3" id="KW-1185">Reference proteome</keyword>
<reference evidence="2 3" key="1">
    <citation type="journal article" date="2019" name="Int. J. Syst. Evol. Microbiol.">
        <title>The Global Catalogue of Microorganisms (GCM) 10K type strain sequencing project: providing services to taxonomists for standard genome sequencing and annotation.</title>
        <authorList>
            <consortium name="The Broad Institute Genomics Platform"/>
            <consortium name="The Broad Institute Genome Sequencing Center for Infectious Disease"/>
            <person name="Wu L."/>
            <person name="Ma J."/>
        </authorList>
    </citation>
    <scope>NUCLEOTIDE SEQUENCE [LARGE SCALE GENOMIC DNA]</scope>
    <source>
        <strain evidence="2 3">JCM 13250</strain>
    </source>
</reference>
<gene>
    <name evidence="2" type="ORF">GCM10009682_03560</name>
</gene>
<feature type="region of interest" description="Disordered" evidence="1">
    <location>
        <begin position="70"/>
        <end position="107"/>
    </location>
</feature>
<evidence type="ECO:0000313" key="2">
    <source>
        <dbReference type="EMBL" id="GAA1784694.1"/>
    </source>
</evidence>
<protein>
    <submittedName>
        <fullName evidence="2">Uncharacterized protein</fullName>
    </submittedName>
</protein>
<evidence type="ECO:0000313" key="3">
    <source>
        <dbReference type="Proteomes" id="UP001500218"/>
    </source>
</evidence>
<sequence length="107" mass="12507">MEPRSTTRHVSVVECCPRWRRRAIELLLSEAWLRLIDELWPDIDISVSIDGPRHANPIRVDFHDRSTFDHTADRVVPQPPRSPHLSRQLTRRRPDTADQPCAILEAR</sequence>
<dbReference type="EMBL" id="BAAALT010000004">
    <property type="protein sequence ID" value="GAA1784694.1"/>
    <property type="molecule type" value="Genomic_DNA"/>
</dbReference>
<organism evidence="2 3">
    <name type="scientific">Luedemannella flava</name>
    <dbReference type="NCBI Taxonomy" id="349316"/>
    <lineage>
        <taxon>Bacteria</taxon>
        <taxon>Bacillati</taxon>
        <taxon>Actinomycetota</taxon>
        <taxon>Actinomycetes</taxon>
        <taxon>Micromonosporales</taxon>
        <taxon>Micromonosporaceae</taxon>
        <taxon>Luedemannella</taxon>
    </lineage>
</organism>
<evidence type="ECO:0000256" key="1">
    <source>
        <dbReference type="SAM" id="MobiDB-lite"/>
    </source>
</evidence>
<name>A0ABN2LDS8_9ACTN</name>